<dbReference type="STRING" id="50429.A0A2B4SDW3"/>
<dbReference type="InterPro" id="IPR008266">
    <property type="entry name" value="Tyr_kinase_AS"/>
</dbReference>
<dbReference type="InterPro" id="IPR011009">
    <property type="entry name" value="Kinase-like_dom_sf"/>
</dbReference>
<dbReference type="FunFam" id="1.10.510.10:FF:000743">
    <property type="entry name" value="Predicted protein"/>
    <property type="match status" value="1"/>
</dbReference>
<evidence type="ECO:0000256" key="6">
    <source>
        <dbReference type="ARBA" id="ARBA00022737"/>
    </source>
</evidence>
<evidence type="ECO:0000256" key="4">
    <source>
        <dbReference type="ARBA" id="ARBA00022679"/>
    </source>
</evidence>
<evidence type="ECO:0000259" key="18">
    <source>
        <dbReference type="PROSITE" id="PS50070"/>
    </source>
</evidence>
<feature type="domain" description="Fibronectin type-III" evidence="19">
    <location>
        <begin position="125"/>
        <end position="219"/>
    </location>
</feature>
<dbReference type="PROSITE" id="PS50853">
    <property type="entry name" value="FN3"/>
    <property type="match status" value="2"/>
</dbReference>
<dbReference type="InterPro" id="IPR036116">
    <property type="entry name" value="FN3_sf"/>
</dbReference>
<evidence type="ECO:0000256" key="8">
    <source>
        <dbReference type="ARBA" id="ARBA00022989"/>
    </source>
</evidence>
<dbReference type="Pfam" id="PF07714">
    <property type="entry name" value="PK_Tyr_Ser-Thr"/>
    <property type="match status" value="1"/>
</dbReference>
<feature type="domain" description="Protein kinase" evidence="17">
    <location>
        <begin position="483"/>
        <end position="754"/>
    </location>
</feature>
<dbReference type="GO" id="GO:0043235">
    <property type="term" value="C:receptor complex"/>
    <property type="evidence" value="ECO:0007669"/>
    <property type="project" value="TreeGrafter"/>
</dbReference>
<name>A0A2B4SDW3_STYPI</name>
<evidence type="ECO:0000256" key="1">
    <source>
        <dbReference type="ARBA" id="ARBA00004167"/>
    </source>
</evidence>
<dbReference type="Gene3D" id="2.60.40.10">
    <property type="entry name" value="Immunoglobulins"/>
    <property type="match status" value="2"/>
</dbReference>
<dbReference type="EMBL" id="LSMT01000106">
    <property type="protein sequence ID" value="PFX27289.1"/>
    <property type="molecule type" value="Genomic_DNA"/>
</dbReference>
<feature type="domain" description="Kringle" evidence="18">
    <location>
        <begin position="37"/>
        <end position="117"/>
    </location>
</feature>
<comment type="caution">
    <text evidence="20">The sequence shown here is derived from an EMBL/GenBank/DDBJ whole genome shotgun (WGS) entry which is preliminary data.</text>
</comment>
<evidence type="ECO:0000256" key="13">
    <source>
        <dbReference type="ARBA" id="ARBA00051243"/>
    </source>
</evidence>
<keyword evidence="3 14" id="KW-0420">Kringle</keyword>
<dbReference type="SUPFAM" id="SSF57440">
    <property type="entry name" value="Kringle-like"/>
    <property type="match status" value="1"/>
</dbReference>
<dbReference type="InterPro" id="IPR050122">
    <property type="entry name" value="RTK"/>
</dbReference>
<keyword evidence="12" id="KW-0325">Glycoprotein</keyword>
<dbReference type="GO" id="GO:0005524">
    <property type="term" value="F:ATP binding"/>
    <property type="evidence" value="ECO:0007669"/>
    <property type="project" value="UniProtKB-UniRule"/>
</dbReference>
<comment type="caution">
    <text evidence="14">Lacks conserved residue(s) required for the propagation of feature annotation.</text>
</comment>
<evidence type="ECO:0000313" key="20">
    <source>
        <dbReference type="EMBL" id="PFX27289.1"/>
    </source>
</evidence>
<dbReference type="InterPro" id="IPR017441">
    <property type="entry name" value="Protein_kinase_ATP_BS"/>
</dbReference>
<dbReference type="InterPro" id="IPR013806">
    <property type="entry name" value="Kringle-like"/>
</dbReference>
<evidence type="ECO:0000259" key="19">
    <source>
        <dbReference type="PROSITE" id="PS50853"/>
    </source>
</evidence>
<dbReference type="PROSITE" id="PS50011">
    <property type="entry name" value="PROTEIN_KINASE_DOM"/>
    <property type="match status" value="1"/>
</dbReference>
<feature type="binding site" evidence="15">
    <location>
        <position position="515"/>
    </location>
    <ligand>
        <name>ATP</name>
        <dbReference type="ChEBI" id="CHEBI:30616"/>
    </ligand>
</feature>
<dbReference type="InterPro" id="IPR038178">
    <property type="entry name" value="Kringle_sf"/>
</dbReference>
<dbReference type="CDD" id="cd00108">
    <property type="entry name" value="KR"/>
    <property type="match status" value="1"/>
</dbReference>
<dbReference type="Gene3D" id="2.40.20.10">
    <property type="entry name" value="Plasminogen Kringle 4"/>
    <property type="match status" value="1"/>
</dbReference>
<organism evidence="20 21">
    <name type="scientific">Stylophora pistillata</name>
    <name type="common">Smooth cauliflower coral</name>
    <dbReference type="NCBI Taxonomy" id="50429"/>
    <lineage>
        <taxon>Eukaryota</taxon>
        <taxon>Metazoa</taxon>
        <taxon>Cnidaria</taxon>
        <taxon>Anthozoa</taxon>
        <taxon>Hexacorallia</taxon>
        <taxon>Scleractinia</taxon>
        <taxon>Astrocoeniina</taxon>
        <taxon>Pocilloporidae</taxon>
        <taxon>Stylophora</taxon>
    </lineage>
</organism>
<evidence type="ECO:0000259" key="17">
    <source>
        <dbReference type="PROSITE" id="PS50011"/>
    </source>
</evidence>
<dbReference type="InterPro" id="IPR020635">
    <property type="entry name" value="Tyr_kinase_cat_dom"/>
</dbReference>
<dbReference type="InterPro" id="IPR003961">
    <property type="entry name" value="FN3_dom"/>
</dbReference>
<evidence type="ECO:0000313" key="21">
    <source>
        <dbReference type="Proteomes" id="UP000225706"/>
    </source>
</evidence>
<gene>
    <name evidence="20" type="primary">tie2</name>
    <name evidence="20" type="ORF">AWC38_SpisGene8014</name>
</gene>
<dbReference type="EC" id="2.7.10.1" evidence="2"/>
<evidence type="ECO:0000256" key="3">
    <source>
        <dbReference type="ARBA" id="ARBA00022572"/>
    </source>
</evidence>
<dbReference type="Pfam" id="PF00051">
    <property type="entry name" value="Kringle"/>
    <property type="match status" value="1"/>
</dbReference>
<accession>A0A2B4SDW3</accession>
<dbReference type="Proteomes" id="UP000225706">
    <property type="component" value="Unassembled WGS sequence"/>
</dbReference>
<dbReference type="PRINTS" id="PR00109">
    <property type="entry name" value="TYRKINASE"/>
</dbReference>
<dbReference type="GO" id="GO:0004714">
    <property type="term" value="F:transmembrane receptor protein tyrosine kinase activity"/>
    <property type="evidence" value="ECO:0007669"/>
    <property type="project" value="UniProtKB-EC"/>
</dbReference>
<dbReference type="Pfam" id="PF00041">
    <property type="entry name" value="fn3"/>
    <property type="match status" value="2"/>
</dbReference>
<evidence type="ECO:0000256" key="9">
    <source>
        <dbReference type="ARBA" id="ARBA00023136"/>
    </source>
</evidence>
<feature type="transmembrane region" description="Helical" evidence="16">
    <location>
        <begin position="431"/>
        <end position="453"/>
    </location>
</feature>
<evidence type="ECO:0000256" key="5">
    <source>
        <dbReference type="ARBA" id="ARBA00022692"/>
    </source>
</evidence>
<evidence type="ECO:0000256" key="10">
    <source>
        <dbReference type="ARBA" id="ARBA00023157"/>
    </source>
</evidence>
<dbReference type="PANTHER" id="PTHR24416:SF617">
    <property type="entry name" value="RET ONCOGENE, ISOFORM A"/>
    <property type="match status" value="1"/>
</dbReference>
<dbReference type="GO" id="GO:0007169">
    <property type="term" value="P:cell surface receptor protein tyrosine kinase signaling pathway"/>
    <property type="evidence" value="ECO:0007669"/>
    <property type="project" value="TreeGrafter"/>
</dbReference>
<comment type="subcellular location">
    <subcellularLocation>
        <location evidence="1">Membrane</location>
        <topology evidence="1">Single-pass membrane protein</topology>
    </subcellularLocation>
</comment>
<keyword evidence="4" id="KW-0808">Transferase</keyword>
<keyword evidence="9 16" id="KW-0472">Membrane</keyword>
<dbReference type="PRINTS" id="PR00018">
    <property type="entry name" value="KRINGLE"/>
</dbReference>
<evidence type="ECO:0000256" key="7">
    <source>
        <dbReference type="ARBA" id="ARBA00022777"/>
    </source>
</evidence>
<evidence type="ECO:0000256" key="2">
    <source>
        <dbReference type="ARBA" id="ARBA00011902"/>
    </source>
</evidence>
<evidence type="ECO:0000256" key="16">
    <source>
        <dbReference type="SAM" id="Phobius"/>
    </source>
</evidence>
<keyword evidence="21" id="KW-1185">Reference proteome</keyword>
<dbReference type="PROSITE" id="PS50070">
    <property type="entry name" value="KRINGLE_2"/>
    <property type="match status" value="1"/>
</dbReference>
<dbReference type="InterPro" id="IPR000001">
    <property type="entry name" value="Kringle"/>
</dbReference>
<dbReference type="PROSITE" id="PS00107">
    <property type="entry name" value="PROTEIN_KINASE_ATP"/>
    <property type="match status" value="1"/>
</dbReference>
<dbReference type="CDD" id="cd00192">
    <property type="entry name" value="PTKc"/>
    <property type="match status" value="1"/>
</dbReference>
<keyword evidence="15" id="KW-0067">ATP-binding</keyword>
<dbReference type="Gene3D" id="3.30.200.20">
    <property type="entry name" value="Phosphorylase Kinase, domain 1"/>
    <property type="match status" value="1"/>
</dbReference>
<dbReference type="SMART" id="SM00219">
    <property type="entry name" value="TyrKc"/>
    <property type="match status" value="1"/>
</dbReference>
<keyword evidence="11 20" id="KW-0675">Receptor</keyword>
<dbReference type="PANTHER" id="PTHR24416">
    <property type="entry name" value="TYROSINE-PROTEIN KINASE RECEPTOR"/>
    <property type="match status" value="1"/>
</dbReference>
<dbReference type="InterPro" id="IPR000719">
    <property type="entry name" value="Prot_kinase_dom"/>
</dbReference>
<keyword evidence="7 20" id="KW-0418">Kinase</keyword>
<evidence type="ECO:0000256" key="14">
    <source>
        <dbReference type="PROSITE-ProRule" id="PRU00121"/>
    </source>
</evidence>
<dbReference type="FunFam" id="2.60.40.10:FF:000028">
    <property type="entry name" value="Neuronal cell adhesion molecule"/>
    <property type="match status" value="1"/>
</dbReference>
<dbReference type="SMART" id="SM00130">
    <property type="entry name" value="KR"/>
    <property type="match status" value="1"/>
</dbReference>
<dbReference type="InterPro" id="IPR013783">
    <property type="entry name" value="Ig-like_fold"/>
</dbReference>
<keyword evidence="10" id="KW-1015">Disulfide bond</keyword>
<dbReference type="OrthoDB" id="122279at2759"/>
<dbReference type="AlphaFoldDB" id="A0A2B4SDW3"/>
<evidence type="ECO:0000256" key="15">
    <source>
        <dbReference type="PROSITE-ProRule" id="PRU10141"/>
    </source>
</evidence>
<keyword evidence="6" id="KW-0677">Repeat</keyword>
<evidence type="ECO:0000256" key="12">
    <source>
        <dbReference type="ARBA" id="ARBA00023180"/>
    </source>
</evidence>
<dbReference type="Gene3D" id="1.10.510.10">
    <property type="entry name" value="Transferase(Phosphotransferase) domain 1"/>
    <property type="match status" value="1"/>
</dbReference>
<dbReference type="CDD" id="cd00063">
    <property type="entry name" value="FN3"/>
    <property type="match status" value="2"/>
</dbReference>
<keyword evidence="8 16" id="KW-1133">Transmembrane helix</keyword>
<dbReference type="GO" id="GO:0005886">
    <property type="term" value="C:plasma membrane"/>
    <property type="evidence" value="ECO:0007669"/>
    <property type="project" value="TreeGrafter"/>
</dbReference>
<dbReference type="SUPFAM" id="SSF49265">
    <property type="entry name" value="Fibronectin type III"/>
    <property type="match status" value="2"/>
</dbReference>
<evidence type="ECO:0000256" key="11">
    <source>
        <dbReference type="ARBA" id="ARBA00023170"/>
    </source>
</evidence>
<comment type="catalytic activity">
    <reaction evidence="13">
        <text>L-tyrosyl-[protein] + ATP = O-phospho-L-tyrosyl-[protein] + ADP + H(+)</text>
        <dbReference type="Rhea" id="RHEA:10596"/>
        <dbReference type="Rhea" id="RHEA-COMP:10136"/>
        <dbReference type="Rhea" id="RHEA-COMP:20101"/>
        <dbReference type="ChEBI" id="CHEBI:15378"/>
        <dbReference type="ChEBI" id="CHEBI:30616"/>
        <dbReference type="ChEBI" id="CHEBI:46858"/>
        <dbReference type="ChEBI" id="CHEBI:61978"/>
        <dbReference type="ChEBI" id="CHEBI:456216"/>
        <dbReference type="EC" id="2.7.10.1"/>
    </reaction>
</comment>
<dbReference type="PROSITE" id="PS00109">
    <property type="entry name" value="PROTEIN_KINASE_TYR"/>
    <property type="match status" value="1"/>
</dbReference>
<keyword evidence="5 16" id="KW-0812">Transmembrane</keyword>
<dbReference type="InterPro" id="IPR001245">
    <property type="entry name" value="Ser-Thr/Tyr_kinase_cat_dom"/>
</dbReference>
<feature type="domain" description="Fibronectin type-III" evidence="19">
    <location>
        <begin position="332"/>
        <end position="426"/>
    </location>
</feature>
<dbReference type="SUPFAM" id="SSF56112">
    <property type="entry name" value="Protein kinase-like (PK-like)"/>
    <property type="match status" value="1"/>
</dbReference>
<dbReference type="SMART" id="SM00060">
    <property type="entry name" value="FN3"/>
    <property type="match status" value="2"/>
</dbReference>
<proteinExistence type="predicted"/>
<sequence length="791" mass="89451">MYLTDCSSPEFDSANGGDAPECHQWYDLPGDDTESTDCYYGVGVGYRGNMNVTRSGRTCQSWKSHGPHRHWRIPRDVADSKNDSNMCRNPDSSAPDGPWCYTTDTNVRWEYCNVSRCSFRVPEEAPTFLKGHPLNSTAILISWENIPPSRHKEKLLGYRIHYRSLGSELYEEVNTTRNVAPYFITDLHPNTAYEIRVNGFNEIGHGPVSTVLVLRTLSWGEEILEVDFQLIIDSEFSEDLLNSSSERFFEMAELIRIAIKQHFSESTLKIYDVITIHFRKGSLRAHIKVLATVNTNTTNEGDALNQLIGGVGSSFGDRLKVTSILVQATPRPPKSFSVNDAQTTYFILTWEEPEYGSLYQINNYTIEQKISRLKNFTEVWTILYPENRMIIENLDPSTEYTIRLSSNNIYGRSEGVLLTPKTLPDRFIRDLMLVIILPLFIAAAFILAVCLKFQPICKSKQKKEEIELSKEVGDWAEIPRSDVTLQDKLGEGAFGDVYKGLVRMGGQERACAVKKLKANATETERRDLMNELAVMVTVGEHPYVLSLIGACTKTESVLVIVRLATSGCLLDQLKRSRENPYQNVSKKQINFTPQDKLEIARDIARGMLHLASKKCVHRDLAARNVLLGEKNVAMVSDFGLSREVYESGEYESTSGGMLPVRWMALESLEDYTYNTKTDVWSFGVLLWEIESGGKMPYSGLGGMEIIEFLKAGQILAKPAGCPDEIYDIMRSCWSLDPKKRPSFSELLESLEEEIKTKGDFVEDKDCLEQEFKGRTNFSLDQKNDLDGETAM</sequence>
<keyword evidence="15" id="KW-0547">Nucleotide-binding</keyword>
<protein>
    <recommendedName>
        <fullName evidence="2">receptor protein-tyrosine kinase</fullName>
        <ecNumber evidence="2">2.7.10.1</ecNumber>
    </recommendedName>
</protein>
<reference evidence="21" key="1">
    <citation type="journal article" date="2017" name="bioRxiv">
        <title>Comparative analysis of the genomes of Stylophora pistillata and Acropora digitifera provides evidence for extensive differences between species of corals.</title>
        <authorList>
            <person name="Voolstra C.R."/>
            <person name="Li Y."/>
            <person name="Liew Y.J."/>
            <person name="Baumgarten S."/>
            <person name="Zoccola D."/>
            <person name="Flot J.-F."/>
            <person name="Tambutte S."/>
            <person name="Allemand D."/>
            <person name="Aranda M."/>
        </authorList>
    </citation>
    <scope>NUCLEOTIDE SEQUENCE [LARGE SCALE GENOMIC DNA]</scope>
</reference>